<proteinExistence type="predicted"/>
<dbReference type="EMBL" id="CYRY02013352">
    <property type="protein sequence ID" value="VCW84017.1"/>
    <property type="molecule type" value="Genomic_DNA"/>
</dbReference>
<sequence length="119" mass="13458">MVGMRATQKLALTICTSRMKQHHIKASQVTPFLRDSETETTRLHKVGKQRGRSPSLSHHRLPLTVRASGVKREDDLKQSSETKTLKAEVLSLTALKVHVSLELCLHLGRHQSWHCFVAE</sequence>
<keyword evidence="2" id="KW-1185">Reference proteome</keyword>
<evidence type="ECO:0000313" key="2">
    <source>
        <dbReference type="Proteomes" id="UP000269945"/>
    </source>
</evidence>
<evidence type="ECO:0000313" key="1">
    <source>
        <dbReference type="EMBL" id="VCW84017.1"/>
    </source>
</evidence>
<dbReference type="Proteomes" id="UP000269945">
    <property type="component" value="Unassembled WGS sequence"/>
</dbReference>
<protein>
    <submittedName>
        <fullName evidence="1">Uncharacterized protein</fullName>
    </submittedName>
</protein>
<comment type="caution">
    <text evidence="1">The sequence shown here is derived from an EMBL/GenBank/DDBJ whole genome shotgun (WGS) entry which is preliminary data.</text>
</comment>
<gene>
    <name evidence="1" type="ORF">BN2614_LOCUS2</name>
</gene>
<reference evidence="1 2" key="1">
    <citation type="submission" date="2018-10" db="EMBL/GenBank/DDBJ databases">
        <authorList>
            <person name="Ekblom R."/>
            <person name="Jareborg N."/>
        </authorList>
    </citation>
    <scope>NUCLEOTIDE SEQUENCE [LARGE SCALE GENOMIC DNA]</scope>
    <source>
        <tissue evidence="1">Muscle</tissue>
    </source>
</reference>
<accession>A0A9X9LRQ5</accession>
<name>A0A9X9LRQ5_GULGU</name>
<dbReference type="AlphaFoldDB" id="A0A9X9LRQ5"/>
<organism evidence="1 2">
    <name type="scientific">Gulo gulo</name>
    <name type="common">Wolverine</name>
    <name type="synonym">Gluton</name>
    <dbReference type="NCBI Taxonomy" id="48420"/>
    <lineage>
        <taxon>Eukaryota</taxon>
        <taxon>Metazoa</taxon>
        <taxon>Chordata</taxon>
        <taxon>Craniata</taxon>
        <taxon>Vertebrata</taxon>
        <taxon>Euteleostomi</taxon>
        <taxon>Mammalia</taxon>
        <taxon>Eutheria</taxon>
        <taxon>Laurasiatheria</taxon>
        <taxon>Carnivora</taxon>
        <taxon>Caniformia</taxon>
        <taxon>Musteloidea</taxon>
        <taxon>Mustelidae</taxon>
        <taxon>Guloninae</taxon>
        <taxon>Gulo</taxon>
    </lineage>
</organism>